<dbReference type="Proteomes" id="UP000242855">
    <property type="component" value="Chromosome"/>
</dbReference>
<gene>
    <name evidence="2" type="ORF">CGC48_01135</name>
</gene>
<dbReference type="Gene3D" id="3.90.226.10">
    <property type="entry name" value="2-enoyl-CoA Hydratase, Chain A, domain 1"/>
    <property type="match status" value="1"/>
</dbReference>
<dbReference type="PROSITE" id="PS51257">
    <property type="entry name" value="PROKAR_LIPOPROTEIN"/>
    <property type="match status" value="1"/>
</dbReference>
<dbReference type="GeneID" id="96780395"/>
<dbReference type="RefSeq" id="WP_098028115.1">
    <property type="nucleotide sequence ID" value="NZ_CP022378.1"/>
</dbReference>
<dbReference type="GO" id="GO:0007165">
    <property type="term" value="P:signal transduction"/>
    <property type="evidence" value="ECO:0007669"/>
    <property type="project" value="TreeGrafter"/>
</dbReference>
<organism evidence="2 3">
    <name type="scientific">Capnocytophaga cynodegmi</name>
    <dbReference type="NCBI Taxonomy" id="28189"/>
    <lineage>
        <taxon>Bacteria</taxon>
        <taxon>Pseudomonadati</taxon>
        <taxon>Bacteroidota</taxon>
        <taxon>Flavobacteriia</taxon>
        <taxon>Flavobacteriales</taxon>
        <taxon>Flavobacteriaceae</taxon>
        <taxon>Capnocytophaga</taxon>
    </lineage>
</organism>
<evidence type="ECO:0000259" key="1">
    <source>
        <dbReference type="PROSITE" id="PS50106"/>
    </source>
</evidence>
<keyword evidence="2" id="KW-0378">Hydrolase</keyword>
<dbReference type="KEGG" id="ccyn:CGC48_01135"/>
<evidence type="ECO:0000313" key="3">
    <source>
        <dbReference type="Proteomes" id="UP000242855"/>
    </source>
</evidence>
<feature type="domain" description="PDZ" evidence="1">
    <location>
        <begin position="121"/>
        <end position="206"/>
    </location>
</feature>
<sequence length="498" mass="56271">MKRILLPTLLIFSFLSCKKDNNDTPKPDNVKDRELLNLQIKDFVWKGLNTFYLWQSDVPNLADTRFASSLQQTNFTSVAYTNFLSNYKTPEELFYNLLNKSQRIHGREGAIDRFSYITDDYTKLERSFQGVLLSTGMVFELTPYGREGGVLGFVQYVLPGSEAEQKGVQRGDLFLAVDGTPLTVSNYRTLLFNDKTSMAIDIYRLENVNGQKTIQKTDKSVVMAKKEITENPILVKKVIEKGNHKIGYLMYNGFVANFDKQLNEAFGEFKSQGVTDFVLDLRYNGGGRISSAIYLASMITGQFKGQIFAKERWNRKLQPIAEKRGGVDNFFTDEMVTESKEKLTINSLNLSKIYILTSQRTASASELVINGLKAYIDVVQIGDVTVGKNQGSITVYDWIDDNSNRNPKHKWAMQPLVLKIENAKGEGDYTSGLRPTFQMEEDLANYGVLGDEKEPLLAKAIQTITGITDKRLPSEPEISAKGFIHSKSFNFAANEMYK</sequence>
<dbReference type="Gene3D" id="2.30.42.10">
    <property type="match status" value="1"/>
</dbReference>
<accession>A0A250E6K3</accession>
<dbReference type="SMART" id="SM00245">
    <property type="entry name" value="TSPc"/>
    <property type="match status" value="1"/>
</dbReference>
<dbReference type="Pfam" id="PF03572">
    <property type="entry name" value="Peptidase_S41"/>
    <property type="match status" value="1"/>
</dbReference>
<dbReference type="PROSITE" id="PS50106">
    <property type="entry name" value="PDZ"/>
    <property type="match status" value="1"/>
</dbReference>
<keyword evidence="2" id="KW-0645">Protease</keyword>
<dbReference type="InterPro" id="IPR036034">
    <property type="entry name" value="PDZ_sf"/>
</dbReference>
<dbReference type="SUPFAM" id="SSF50156">
    <property type="entry name" value="PDZ domain-like"/>
    <property type="match status" value="1"/>
</dbReference>
<dbReference type="PANTHER" id="PTHR32060:SF30">
    <property type="entry name" value="CARBOXY-TERMINAL PROCESSING PROTEASE CTPA"/>
    <property type="match status" value="1"/>
</dbReference>
<dbReference type="GO" id="GO:0006508">
    <property type="term" value="P:proteolysis"/>
    <property type="evidence" value="ECO:0007669"/>
    <property type="project" value="UniProtKB-KW"/>
</dbReference>
<dbReference type="GO" id="GO:0030288">
    <property type="term" value="C:outer membrane-bounded periplasmic space"/>
    <property type="evidence" value="ECO:0007669"/>
    <property type="project" value="TreeGrafter"/>
</dbReference>
<protein>
    <submittedName>
        <fullName evidence="2">Carboxyl-terminal-processing protease</fullName>
    </submittedName>
</protein>
<dbReference type="Gene3D" id="3.30.750.170">
    <property type="match status" value="1"/>
</dbReference>
<dbReference type="SUPFAM" id="SSF52096">
    <property type="entry name" value="ClpP/crotonase"/>
    <property type="match status" value="1"/>
</dbReference>
<dbReference type="Pfam" id="PF18294">
    <property type="entry name" value="Pept_S41_N"/>
    <property type="match status" value="1"/>
</dbReference>
<evidence type="ECO:0000313" key="2">
    <source>
        <dbReference type="EMBL" id="ATA67347.1"/>
    </source>
</evidence>
<dbReference type="GO" id="GO:0008236">
    <property type="term" value="F:serine-type peptidase activity"/>
    <property type="evidence" value="ECO:0007669"/>
    <property type="project" value="InterPro"/>
</dbReference>
<dbReference type="InterPro" id="IPR001478">
    <property type="entry name" value="PDZ"/>
</dbReference>
<dbReference type="PANTHER" id="PTHR32060">
    <property type="entry name" value="TAIL-SPECIFIC PROTEASE"/>
    <property type="match status" value="1"/>
</dbReference>
<dbReference type="AlphaFoldDB" id="A0A250E6K3"/>
<dbReference type="GO" id="GO:0004175">
    <property type="term" value="F:endopeptidase activity"/>
    <property type="evidence" value="ECO:0007669"/>
    <property type="project" value="TreeGrafter"/>
</dbReference>
<dbReference type="CDD" id="cd07561">
    <property type="entry name" value="Peptidase_S41_CPP_like"/>
    <property type="match status" value="1"/>
</dbReference>
<proteinExistence type="predicted"/>
<dbReference type="InterPro" id="IPR005151">
    <property type="entry name" value="Tail-specific_protease"/>
</dbReference>
<name>A0A250E6K3_9FLAO</name>
<dbReference type="InterPro" id="IPR029045">
    <property type="entry name" value="ClpP/crotonase-like_dom_sf"/>
</dbReference>
<reference evidence="2 3" key="1">
    <citation type="journal article" date="2017" name="Genome Announc.">
        <title>Twelve Complete Reference Genomes of Clinical Isolates in the Capnocytophaga Genus.</title>
        <authorList>
            <person name="Villarma A."/>
            <person name="Gulvik C.A."/>
            <person name="Rowe L.A."/>
            <person name="Sheth M."/>
            <person name="Juieng P."/>
            <person name="Nicholson A.C."/>
            <person name="Loparev V.N."/>
            <person name="McQuiston J.R."/>
        </authorList>
    </citation>
    <scope>NUCLEOTIDE SEQUENCE [LARGE SCALE GENOMIC DNA]</scope>
    <source>
        <strain evidence="2 3">G7591</strain>
    </source>
</reference>
<dbReference type="EMBL" id="CP022378">
    <property type="protein sequence ID" value="ATA67347.1"/>
    <property type="molecule type" value="Genomic_DNA"/>
</dbReference>
<dbReference type="InterPro" id="IPR041613">
    <property type="entry name" value="Pept_S41_N"/>
</dbReference>